<reference evidence="1 2" key="1">
    <citation type="submission" date="2015-09" db="EMBL/GenBank/DDBJ databases">
        <title>Atta colombica WGS genome.</title>
        <authorList>
            <person name="Nygaard S."/>
            <person name="Hu H."/>
            <person name="Boomsma J."/>
            <person name="Zhang G."/>
        </authorList>
    </citation>
    <scope>NUCLEOTIDE SEQUENCE [LARGE SCALE GENOMIC DNA]</scope>
    <source>
        <strain evidence="1">Treedump-2</strain>
        <tissue evidence="1">Whole body</tissue>
    </source>
</reference>
<keyword evidence="2" id="KW-1185">Reference proteome</keyword>
<dbReference type="EMBL" id="KQ976445">
    <property type="protein sequence ID" value="KYM86041.1"/>
    <property type="molecule type" value="Genomic_DNA"/>
</dbReference>
<dbReference type="Proteomes" id="UP000078540">
    <property type="component" value="Unassembled WGS sequence"/>
</dbReference>
<gene>
    <name evidence="1" type="ORF">ALC53_04234</name>
</gene>
<dbReference type="AlphaFoldDB" id="A0A151I567"/>
<protein>
    <submittedName>
        <fullName evidence="1">Cytokine receptor-like factor 3</fullName>
    </submittedName>
</protein>
<name>A0A151I567_9HYME</name>
<dbReference type="STRING" id="520822.A0A151I567"/>
<proteinExistence type="predicted"/>
<keyword evidence="1" id="KW-0675">Receptor</keyword>
<accession>A0A151I567</accession>
<sequence>MEDLASIKGQIVNSQKKRRPDVILHTRNVMIPILKPVPFKQSCNMSFLESRCQILRAKHYNNNTALLFSEIPLHTLYDPLENSLEVQRIGHWKSKNQSTKYTIFGKTDSANIKKTSASQNSYPSKRSSRKKKYNILQFPNTVLAQPESSTNEDLHKASSRSIKLSRKCDLSQIERQTKHKAMFTLLPKMETSISNVMGKTVVSSSNQSFYDTTSAVSTQSVSSLKIRNKKTFPNVINREKSVPNLVSNHLHPITSEYEINVLHYENDILSGNNFPQFVQSHLKSTNTNSSLVKIQNDNTANTSYTLLQDLLNNAIMEDNKSLYKKCSIKYSWQIIGISTQASLQDCNDSDYWSGILLTPSKNYNENKAKIDNNEIDHAEQDYARYPKEKLKKYLILNNQHMEQISEALKQKLSDKLELEQIDNYHGLLHKYTIKPLMPNISSKISAISDNGNEKTKKEELLMRLTYALNKLNQYERNIESKKSIETSCLDAKDTLAQKGVVLPRNVEENVKGIIQSAQEYIAKLDYQLKDLDNADQQIENSMMRTLKDIDGTFQSLLDDVCHEINKRRELLILETEIHKHESLIPLRACRREVEAQLQNAQNIISMSEGILQHPYRYTINGFGKIISASNDIGRIPAVPYSEELPNINFDRPLNSYKEEIIEQISKFGCISRTIPVQIMNIEERPAGLFVKWHVTNPEYFAEEQIFIVEKANGEILDSASNKFETVYKGSETSCFIRNISVDQLITLRVRIQADNIARSIHHVTRTSIPPYSWELDNKNYMITNGKIAAKVTNTISTLFSQGPQFDENHIIEFKFLEVSQEGDDDEGIALVYDPQGSNDTLKRAASLMITPQGKIFMDGDEKLMRLPRMRFGAVIMISAFRKNAHILRVNIESENKCVTYDWHVQTPLYLAARFTESKKWHLKIE</sequence>
<organism evidence="1 2">
    <name type="scientific">Atta colombica</name>
    <dbReference type="NCBI Taxonomy" id="520822"/>
    <lineage>
        <taxon>Eukaryota</taxon>
        <taxon>Metazoa</taxon>
        <taxon>Ecdysozoa</taxon>
        <taxon>Arthropoda</taxon>
        <taxon>Hexapoda</taxon>
        <taxon>Insecta</taxon>
        <taxon>Pterygota</taxon>
        <taxon>Neoptera</taxon>
        <taxon>Endopterygota</taxon>
        <taxon>Hymenoptera</taxon>
        <taxon>Apocrita</taxon>
        <taxon>Aculeata</taxon>
        <taxon>Formicoidea</taxon>
        <taxon>Formicidae</taxon>
        <taxon>Myrmicinae</taxon>
        <taxon>Atta</taxon>
    </lineage>
</organism>
<evidence type="ECO:0000313" key="1">
    <source>
        <dbReference type="EMBL" id="KYM86041.1"/>
    </source>
</evidence>
<evidence type="ECO:0000313" key="2">
    <source>
        <dbReference type="Proteomes" id="UP000078540"/>
    </source>
</evidence>